<dbReference type="SUPFAM" id="SSF51905">
    <property type="entry name" value="FAD/NAD(P)-binding domain"/>
    <property type="match status" value="1"/>
</dbReference>
<dbReference type="PANTHER" id="PTHR11552:SF201">
    <property type="entry name" value="GLUCOSE-METHANOL-CHOLINE OXIDOREDUCTASE N-TERMINAL DOMAIN-CONTAINING PROTEIN"/>
    <property type="match status" value="1"/>
</dbReference>
<evidence type="ECO:0000256" key="13">
    <source>
        <dbReference type="RuleBase" id="RU003968"/>
    </source>
</evidence>
<comment type="caution">
    <text evidence="17">The sequence shown here is derived from an EMBL/GenBank/DDBJ whole genome shotgun (WGS) entry which is preliminary data.</text>
</comment>
<evidence type="ECO:0000259" key="15">
    <source>
        <dbReference type="PROSITE" id="PS00623"/>
    </source>
</evidence>
<dbReference type="EMBL" id="JBFXLQ010000010">
    <property type="protein sequence ID" value="KAL2869391.1"/>
    <property type="molecule type" value="Genomic_DNA"/>
</dbReference>
<feature type="chain" id="PRO_5046067958" description="glucose oxidase" evidence="14">
    <location>
        <begin position="24"/>
        <end position="599"/>
    </location>
</feature>
<evidence type="ECO:0000256" key="8">
    <source>
        <dbReference type="ARBA" id="ARBA00022630"/>
    </source>
</evidence>
<keyword evidence="18" id="KW-1185">Reference proteome</keyword>
<dbReference type="GeneID" id="98141788"/>
<dbReference type="Pfam" id="PF00732">
    <property type="entry name" value="GMC_oxred_N"/>
    <property type="match status" value="1"/>
</dbReference>
<accession>A0ABR4LXZ0</accession>
<comment type="catalytic activity">
    <reaction evidence="11">
        <text>beta-D-glucose + O2 = D-glucono-1,5-lactone + H2O2</text>
        <dbReference type="Rhea" id="RHEA:11428"/>
        <dbReference type="ChEBI" id="CHEBI:15379"/>
        <dbReference type="ChEBI" id="CHEBI:15903"/>
        <dbReference type="ChEBI" id="CHEBI:16217"/>
        <dbReference type="ChEBI" id="CHEBI:16240"/>
        <dbReference type="EC" id="1.1.3.4"/>
    </reaction>
    <physiologicalReaction direction="left-to-right" evidence="11">
        <dbReference type="Rhea" id="RHEA:11429"/>
    </physiologicalReaction>
</comment>
<dbReference type="Gene3D" id="4.10.450.10">
    <property type="entry name" value="Glucose Oxidase, domain 2"/>
    <property type="match status" value="1"/>
</dbReference>
<reference evidence="17 18" key="1">
    <citation type="submission" date="2024-07" db="EMBL/GenBank/DDBJ databases">
        <title>Section-level genome sequencing and comparative genomics of Aspergillus sections Usti and Cavernicolus.</title>
        <authorList>
            <consortium name="Lawrence Berkeley National Laboratory"/>
            <person name="Nybo J.L."/>
            <person name="Vesth T.C."/>
            <person name="Theobald S."/>
            <person name="Frisvad J.C."/>
            <person name="Larsen T.O."/>
            <person name="Kjaerboelling I."/>
            <person name="Rothschild-Mancinelli K."/>
            <person name="Lyhne E.K."/>
            <person name="Kogle M.E."/>
            <person name="Barry K."/>
            <person name="Clum A."/>
            <person name="Na H."/>
            <person name="Ledsgaard L."/>
            <person name="Lin J."/>
            <person name="Lipzen A."/>
            <person name="Kuo A."/>
            <person name="Riley R."/>
            <person name="Mondo S."/>
            <person name="Labutti K."/>
            <person name="Haridas S."/>
            <person name="Pangalinan J."/>
            <person name="Salamov A.A."/>
            <person name="Simmons B.A."/>
            <person name="Magnuson J.K."/>
            <person name="Chen J."/>
            <person name="Drula E."/>
            <person name="Henrissat B."/>
            <person name="Wiebenga A."/>
            <person name="Lubbers R.J."/>
            <person name="Gomes A.C."/>
            <person name="Macurrencykelacurrency M.R."/>
            <person name="Stajich J."/>
            <person name="Grigoriev I.V."/>
            <person name="Mortensen U.H."/>
            <person name="De Vries R.P."/>
            <person name="Baker S.E."/>
            <person name="Andersen M.R."/>
        </authorList>
    </citation>
    <scope>NUCLEOTIDE SEQUENCE [LARGE SCALE GENOMIC DNA]</scope>
    <source>
        <strain evidence="17 18">CBS 449.75</strain>
    </source>
</reference>
<name>A0ABR4LXZ0_9EURO</name>
<evidence type="ECO:0000256" key="10">
    <source>
        <dbReference type="ARBA" id="ARBA00023002"/>
    </source>
</evidence>
<comment type="cofactor">
    <cofactor evidence="1">
        <name>FAD</name>
        <dbReference type="ChEBI" id="CHEBI:57692"/>
    </cofactor>
</comment>
<evidence type="ECO:0000256" key="9">
    <source>
        <dbReference type="ARBA" id="ARBA00022827"/>
    </source>
</evidence>
<dbReference type="InterPro" id="IPR036188">
    <property type="entry name" value="FAD/NAD-bd_sf"/>
</dbReference>
<feature type="domain" description="Glucose-methanol-choline oxidoreductase N-terminal" evidence="15">
    <location>
        <begin position="109"/>
        <end position="132"/>
    </location>
</feature>
<evidence type="ECO:0000256" key="3">
    <source>
        <dbReference type="ARBA" id="ARBA00004498"/>
    </source>
</evidence>
<keyword evidence="6" id="KW-0134">Cell wall</keyword>
<keyword evidence="14" id="KW-0732">Signal</keyword>
<protein>
    <recommendedName>
        <fullName evidence="12">glucose oxidase</fullName>
        <ecNumber evidence="12">1.1.3.4</ecNumber>
    </recommendedName>
</protein>
<evidence type="ECO:0000256" key="5">
    <source>
        <dbReference type="ARBA" id="ARBA00011738"/>
    </source>
</evidence>
<evidence type="ECO:0000256" key="7">
    <source>
        <dbReference type="ARBA" id="ARBA00022530"/>
    </source>
</evidence>
<comment type="subunit">
    <text evidence="5">Homodimer.</text>
</comment>
<keyword evidence="7" id="KW-0964">Secreted</keyword>
<dbReference type="PROSITE" id="PS00624">
    <property type="entry name" value="GMC_OXRED_2"/>
    <property type="match status" value="1"/>
</dbReference>
<dbReference type="PIRSF" id="PIRSF000137">
    <property type="entry name" value="Alcohol_oxidase"/>
    <property type="match status" value="1"/>
</dbReference>
<dbReference type="InterPro" id="IPR012132">
    <property type="entry name" value="GMC_OxRdtase"/>
</dbReference>
<organism evidence="17 18">
    <name type="scientific">Aspergillus lucknowensis</name>
    <dbReference type="NCBI Taxonomy" id="176173"/>
    <lineage>
        <taxon>Eukaryota</taxon>
        <taxon>Fungi</taxon>
        <taxon>Dikarya</taxon>
        <taxon>Ascomycota</taxon>
        <taxon>Pezizomycotina</taxon>
        <taxon>Eurotiomycetes</taxon>
        <taxon>Eurotiomycetidae</taxon>
        <taxon>Eurotiales</taxon>
        <taxon>Aspergillaceae</taxon>
        <taxon>Aspergillus</taxon>
        <taxon>Aspergillus subgen. Nidulantes</taxon>
    </lineage>
</organism>
<evidence type="ECO:0000256" key="14">
    <source>
        <dbReference type="SAM" id="SignalP"/>
    </source>
</evidence>
<sequence>MALSQKALALACSICALVSLGTAASVPDHFDFIIIGGGTTGLAVANRLSEVPDITVAVIEAGKDEGKNPNVTSVEGFGGSTGVNTQIDWLYATTEQTHAGGRVLDYHAGKAWGGTSTINGMTYIRAEDAQIDAWERVGNDGWNWENLWPYHLKSEHFETPTQAQLAAGASYEDVYHGRNGPLSVAYQYGLHNGSFASLVNETWQQFGIPLNEDVNGGSLRGFFVWPQTLDREANVREHAARAYYYPVQDRSNLVLLRGHVDRIRWAEGNATKALAEGVEYTAPDGSVKALYADKEVILSAGSVRSPAILELSGVGNPEILESLNIPVKVPLPAVGENAIDQPNTFMTYTSNSTFTGMVPYVTYMTASDILGSETDAVAGEIAAQLKPWAQQVAEESNNALSASAIEHLYQVQHDLIFTQDVPCVEILTTAMGGNVGSAFFALLPFSRGRVHISSANPAAYPALDPNYLMAYWDLVLQRTIAQTVAKFWETAPVNSVAGARAQPPVSDLPANATDEEWDAWVASSFTANHHLLGTAAMLPEELGGVVDPTLVVYGTENVRVIDASVLPAQISGHLTSILYAVAERAADIIKENLGKQRDT</sequence>
<evidence type="ECO:0000256" key="4">
    <source>
        <dbReference type="ARBA" id="ARBA00010790"/>
    </source>
</evidence>
<evidence type="ECO:0000313" key="18">
    <source>
        <dbReference type="Proteomes" id="UP001610432"/>
    </source>
</evidence>
<dbReference type="PANTHER" id="PTHR11552">
    <property type="entry name" value="GLUCOSE-METHANOL-CHOLINE GMC OXIDOREDUCTASE"/>
    <property type="match status" value="1"/>
</dbReference>
<dbReference type="EC" id="1.1.3.4" evidence="12"/>
<evidence type="ECO:0000256" key="11">
    <source>
        <dbReference type="ARBA" id="ARBA00049435"/>
    </source>
</evidence>
<comment type="similarity">
    <text evidence="4 13">Belongs to the GMC oxidoreductase family.</text>
</comment>
<keyword evidence="9 13" id="KW-0274">FAD</keyword>
<dbReference type="InterPro" id="IPR007867">
    <property type="entry name" value="GMC_OxRtase_C"/>
</dbReference>
<feature type="domain" description="Glucose-methanol-choline oxidoreductase N-terminal" evidence="16">
    <location>
        <begin position="301"/>
        <end position="315"/>
    </location>
</feature>
<dbReference type="Proteomes" id="UP001610432">
    <property type="component" value="Unassembled WGS sequence"/>
</dbReference>
<evidence type="ECO:0000313" key="17">
    <source>
        <dbReference type="EMBL" id="KAL2869391.1"/>
    </source>
</evidence>
<dbReference type="PROSITE" id="PS00623">
    <property type="entry name" value="GMC_OXRED_1"/>
    <property type="match status" value="1"/>
</dbReference>
<dbReference type="SUPFAM" id="SSF54373">
    <property type="entry name" value="FAD-linked reductases, C-terminal domain"/>
    <property type="match status" value="1"/>
</dbReference>
<dbReference type="Pfam" id="PF05199">
    <property type="entry name" value="GMC_oxred_C"/>
    <property type="match status" value="1"/>
</dbReference>
<proteinExistence type="inferred from homology"/>
<keyword evidence="8 13" id="KW-0285">Flavoprotein</keyword>
<gene>
    <name evidence="17" type="ORF">BJX67DRAFT_28531</name>
</gene>
<evidence type="ECO:0000256" key="1">
    <source>
        <dbReference type="ARBA" id="ARBA00001974"/>
    </source>
</evidence>
<dbReference type="InterPro" id="IPR000172">
    <property type="entry name" value="GMC_OxRdtase_N"/>
</dbReference>
<comment type="subcellular location">
    <subcellularLocation>
        <location evidence="2">Secreted</location>
        <location evidence="2">Cell wall</location>
    </subcellularLocation>
    <subcellularLocation>
        <location evidence="3">Secreted</location>
        <location evidence="3">Extracellular space</location>
        <location evidence="3">Extracellular matrix</location>
    </subcellularLocation>
</comment>
<dbReference type="Gene3D" id="3.50.50.60">
    <property type="entry name" value="FAD/NAD(P)-binding domain"/>
    <property type="match status" value="1"/>
</dbReference>
<evidence type="ECO:0000256" key="2">
    <source>
        <dbReference type="ARBA" id="ARBA00004191"/>
    </source>
</evidence>
<dbReference type="RefSeq" id="XP_070888370.1">
    <property type="nucleotide sequence ID" value="XM_071026716.1"/>
</dbReference>
<keyword evidence="7" id="KW-0272">Extracellular matrix</keyword>
<evidence type="ECO:0000256" key="6">
    <source>
        <dbReference type="ARBA" id="ARBA00022512"/>
    </source>
</evidence>
<keyword evidence="10" id="KW-0560">Oxidoreductase</keyword>
<dbReference type="InterPro" id="IPR027424">
    <property type="entry name" value="Glucose_Oxidase_domain_2"/>
</dbReference>
<evidence type="ECO:0000256" key="12">
    <source>
        <dbReference type="ARBA" id="ARBA00049722"/>
    </source>
</evidence>
<feature type="signal peptide" evidence="14">
    <location>
        <begin position="1"/>
        <end position="23"/>
    </location>
</feature>
<evidence type="ECO:0000259" key="16">
    <source>
        <dbReference type="PROSITE" id="PS00624"/>
    </source>
</evidence>
<dbReference type="Gene3D" id="3.30.560.10">
    <property type="entry name" value="Glucose Oxidase, domain 3"/>
    <property type="match status" value="1"/>
</dbReference>